<dbReference type="GO" id="GO:0003677">
    <property type="term" value="F:DNA binding"/>
    <property type="evidence" value="ECO:0007669"/>
    <property type="project" value="UniProtKB-UniRule"/>
</dbReference>
<evidence type="ECO:0000256" key="4">
    <source>
        <dbReference type="PROSITE-ProRule" id="PRU00335"/>
    </source>
</evidence>
<dbReference type="InterPro" id="IPR001647">
    <property type="entry name" value="HTH_TetR"/>
</dbReference>
<protein>
    <submittedName>
        <fullName evidence="6">TetR family transcriptional regulator</fullName>
    </submittedName>
</protein>
<name>A0A2U3PE73_9MYCO</name>
<dbReference type="InterPro" id="IPR009057">
    <property type="entry name" value="Homeodomain-like_sf"/>
</dbReference>
<keyword evidence="7" id="KW-1185">Reference proteome</keyword>
<dbReference type="InterPro" id="IPR004111">
    <property type="entry name" value="Repressor_TetR_C"/>
</dbReference>
<evidence type="ECO:0000256" key="1">
    <source>
        <dbReference type="ARBA" id="ARBA00023015"/>
    </source>
</evidence>
<dbReference type="STRING" id="1841861.GCA_900157365_02589"/>
<dbReference type="Gene3D" id="1.10.10.60">
    <property type="entry name" value="Homeodomain-like"/>
    <property type="match status" value="1"/>
</dbReference>
<evidence type="ECO:0000313" key="7">
    <source>
        <dbReference type="Proteomes" id="UP000240424"/>
    </source>
</evidence>
<evidence type="ECO:0000256" key="2">
    <source>
        <dbReference type="ARBA" id="ARBA00023125"/>
    </source>
</evidence>
<gene>
    <name evidence="6" type="ORF">MNAB215_4269</name>
</gene>
<dbReference type="EMBL" id="FUEZ01000004">
    <property type="protein sequence ID" value="SPM42051.1"/>
    <property type="molecule type" value="Genomic_DNA"/>
</dbReference>
<dbReference type="Pfam" id="PF02909">
    <property type="entry name" value="TetR_C_1"/>
    <property type="match status" value="1"/>
</dbReference>
<proteinExistence type="predicted"/>
<keyword evidence="1" id="KW-0805">Transcription regulation</keyword>
<dbReference type="Gene3D" id="1.10.357.10">
    <property type="entry name" value="Tetracycline Repressor, domain 2"/>
    <property type="match status" value="1"/>
</dbReference>
<dbReference type="Pfam" id="PF00440">
    <property type="entry name" value="TetR_N"/>
    <property type="match status" value="1"/>
</dbReference>
<sequence>VAVAAKHDPAPRRAYGELDRAEVVAALRKVARRVGAERVTMRELAAELGAAAPSVYYHVPGKRAALELLAESVLAEIPSPAAGPWHDRLIDFYCAAREMILDVPGVAGILQTSSGSEPARRLDRFSRSLLREAGLAKTDVAAAHTVLYTYLLGSIALEEARSIPGAARGRRQSPAQFRAGLDVIVAGITASTEPR</sequence>
<keyword evidence="3" id="KW-0804">Transcription</keyword>
<feature type="domain" description="HTH tetR-type" evidence="5">
    <location>
        <begin position="17"/>
        <end position="77"/>
    </location>
</feature>
<dbReference type="AlphaFoldDB" id="A0A2U3PE73"/>
<evidence type="ECO:0000259" key="5">
    <source>
        <dbReference type="PROSITE" id="PS50977"/>
    </source>
</evidence>
<dbReference type="InterPro" id="IPR036271">
    <property type="entry name" value="Tet_transcr_reg_TetR-rel_C_sf"/>
</dbReference>
<dbReference type="PROSITE" id="PS50977">
    <property type="entry name" value="HTH_TETR_2"/>
    <property type="match status" value="1"/>
</dbReference>
<feature type="non-terminal residue" evidence="6">
    <location>
        <position position="1"/>
    </location>
</feature>
<evidence type="ECO:0000256" key="3">
    <source>
        <dbReference type="ARBA" id="ARBA00023163"/>
    </source>
</evidence>
<dbReference type="SUPFAM" id="SSF48498">
    <property type="entry name" value="Tetracyclin repressor-like, C-terminal domain"/>
    <property type="match status" value="1"/>
</dbReference>
<accession>A0A2U3PE73</accession>
<dbReference type="SUPFAM" id="SSF46689">
    <property type="entry name" value="Homeodomain-like"/>
    <property type="match status" value="1"/>
</dbReference>
<organism evidence="6 7">
    <name type="scientific">Mycobacterium numidiamassiliense</name>
    <dbReference type="NCBI Taxonomy" id="1841861"/>
    <lineage>
        <taxon>Bacteria</taxon>
        <taxon>Bacillati</taxon>
        <taxon>Actinomycetota</taxon>
        <taxon>Actinomycetes</taxon>
        <taxon>Mycobacteriales</taxon>
        <taxon>Mycobacteriaceae</taxon>
        <taxon>Mycobacterium</taxon>
    </lineage>
</organism>
<keyword evidence="2 4" id="KW-0238">DNA-binding</keyword>
<dbReference type="Proteomes" id="UP000240424">
    <property type="component" value="Unassembled WGS sequence"/>
</dbReference>
<dbReference type="GO" id="GO:0045892">
    <property type="term" value="P:negative regulation of DNA-templated transcription"/>
    <property type="evidence" value="ECO:0007669"/>
    <property type="project" value="InterPro"/>
</dbReference>
<evidence type="ECO:0000313" key="6">
    <source>
        <dbReference type="EMBL" id="SPM42051.1"/>
    </source>
</evidence>
<feature type="DNA-binding region" description="H-T-H motif" evidence="4">
    <location>
        <begin position="40"/>
        <end position="59"/>
    </location>
</feature>
<reference evidence="6 7" key="1">
    <citation type="submission" date="2017-01" db="EMBL/GenBank/DDBJ databases">
        <authorList>
            <consortium name="Urmite Genomes"/>
        </authorList>
    </citation>
    <scope>NUCLEOTIDE SEQUENCE [LARGE SCALE GENOMIC DNA]</scope>
    <source>
        <strain evidence="6 7">AB215</strain>
    </source>
</reference>